<keyword evidence="7" id="KW-0175">Coiled coil</keyword>
<feature type="coiled-coil region" evidence="7">
    <location>
        <begin position="104"/>
        <end position="131"/>
    </location>
</feature>
<dbReference type="InterPro" id="IPR036467">
    <property type="entry name" value="LS/RS_sf"/>
</dbReference>
<sequence length="521" mass="54909">MRAASSIVSGLVYLVAEPPKDSKEQELRDNIKQLEVAISHCEKLGESGKGAKAELEIKLEAVRRELHQTKPRLTQHTHAGHRLASAKGKKQRLEHHIEEQLRFIASAQEQIDGMRAQVAATDREIELLNRDLIRTLPGMPVVDLEVDPEVLAATSEQAQIKEMLQSDTFKKFAELLAASQAGLSVLSRLSRGLPPESGMTFFREGLTGLLGPCSSGSARQSKVKKVEGPEGRFNMWFKDEALWKFTEVAGRLLAAAAAVAATAGGKQAHAPFSFELSSSSQLQARLLFGRRGEAAAGPPVGPAQPPRRAGCLAPTARPSPPVGQSWAMACETASARPAPDEQDAAAAAAGGGAALEPACSALWSGAAAAGGKGGPHVAVVYSSWNSFFVEPLLRASEQELKRAGAACERVCVPGAGDLVAGVRAALRSSPSAVLCVGVLIRGESDAHAKMCQGISLGLARLNAQQDVPIINGVVMCSSEEQAMERTHGAMNQAGEWAKSAVLMAKVSQNISFSSDSVLMGA</sequence>
<dbReference type="EMBL" id="CAUYUJ010003614">
    <property type="protein sequence ID" value="CAK0806028.1"/>
    <property type="molecule type" value="Genomic_DNA"/>
</dbReference>
<accession>A0ABN9QM77</accession>
<keyword evidence="5" id="KW-0808">Transferase</keyword>
<dbReference type="Gene3D" id="3.40.50.960">
    <property type="entry name" value="Lumazine/riboflavin synthase"/>
    <property type="match status" value="1"/>
</dbReference>
<feature type="region of interest" description="Disordered" evidence="8">
    <location>
        <begin position="293"/>
        <end position="317"/>
    </location>
</feature>
<evidence type="ECO:0000256" key="6">
    <source>
        <dbReference type="ARBA" id="ARBA00048785"/>
    </source>
</evidence>
<evidence type="ECO:0000256" key="4">
    <source>
        <dbReference type="ARBA" id="ARBA00022619"/>
    </source>
</evidence>
<evidence type="ECO:0000256" key="8">
    <source>
        <dbReference type="SAM" id="MobiDB-lite"/>
    </source>
</evidence>
<keyword evidence="10" id="KW-1185">Reference proteome</keyword>
<comment type="pathway">
    <text evidence="1">Cofactor biosynthesis; riboflavin biosynthesis; riboflavin from 2-hydroxy-3-oxobutyl phosphate and 5-amino-6-(D-ribitylamino)uracil: step 1/2.</text>
</comment>
<evidence type="ECO:0000256" key="5">
    <source>
        <dbReference type="ARBA" id="ARBA00022679"/>
    </source>
</evidence>
<dbReference type="Proteomes" id="UP001189429">
    <property type="component" value="Unassembled WGS sequence"/>
</dbReference>
<dbReference type="Pfam" id="PF00885">
    <property type="entry name" value="DMRL_synthase"/>
    <property type="match status" value="1"/>
</dbReference>
<reference evidence="9" key="1">
    <citation type="submission" date="2023-10" db="EMBL/GenBank/DDBJ databases">
        <authorList>
            <person name="Chen Y."/>
            <person name="Shah S."/>
            <person name="Dougan E. K."/>
            <person name="Thang M."/>
            <person name="Chan C."/>
        </authorList>
    </citation>
    <scope>NUCLEOTIDE SEQUENCE [LARGE SCALE GENOMIC DNA]</scope>
</reference>
<name>A0ABN9QM77_9DINO</name>
<dbReference type="PANTHER" id="PTHR21058">
    <property type="entry name" value="6,7-DIMETHYL-8-RIBITYLLUMAZINE SYNTHASE DMRL SYNTHASE LUMAZINE SYNTHASE"/>
    <property type="match status" value="1"/>
</dbReference>
<dbReference type="InterPro" id="IPR002180">
    <property type="entry name" value="LS/RS"/>
</dbReference>
<dbReference type="InterPro" id="IPR034964">
    <property type="entry name" value="LS"/>
</dbReference>
<evidence type="ECO:0000256" key="1">
    <source>
        <dbReference type="ARBA" id="ARBA00004917"/>
    </source>
</evidence>
<evidence type="ECO:0000256" key="7">
    <source>
        <dbReference type="SAM" id="Coils"/>
    </source>
</evidence>
<dbReference type="EC" id="2.5.1.78" evidence="3"/>
<evidence type="ECO:0000256" key="3">
    <source>
        <dbReference type="ARBA" id="ARBA00012664"/>
    </source>
</evidence>
<evidence type="ECO:0000256" key="2">
    <source>
        <dbReference type="ARBA" id="ARBA00007424"/>
    </source>
</evidence>
<gene>
    <name evidence="9" type="ORF">PCOR1329_LOCUS12393</name>
</gene>
<evidence type="ECO:0000313" key="9">
    <source>
        <dbReference type="EMBL" id="CAK0806028.1"/>
    </source>
</evidence>
<protein>
    <recommendedName>
        <fullName evidence="3">6,7-dimethyl-8-ribityllumazine synthase</fullName>
        <ecNumber evidence="3">2.5.1.78</ecNumber>
    </recommendedName>
</protein>
<comment type="caution">
    <text evidence="9">The sequence shown here is derived from an EMBL/GenBank/DDBJ whole genome shotgun (WGS) entry which is preliminary data.</text>
</comment>
<proteinExistence type="inferred from homology"/>
<comment type="similarity">
    <text evidence="2">Belongs to the DMRL synthase family.</text>
</comment>
<dbReference type="PANTHER" id="PTHR21058:SF0">
    <property type="entry name" value="6,7-DIMETHYL-8-RIBITYLLUMAZINE SYNTHASE"/>
    <property type="match status" value="1"/>
</dbReference>
<organism evidence="9 10">
    <name type="scientific">Prorocentrum cordatum</name>
    <dbReference type="NCBI Taxonomy" id="2364126"/>
    <lineage>
        <taxon>Eukaryota</taxon>
        <taxon>Sar</taxon>
        <taxon>Alveolata</taxon>
        <taxon>Dinophyceae</taxon>
        <taxon>Prorocentrales</taxon>
        <taxon>Prorocentraceae</taxon>
        <taxon>Prorocentrum</taxon>
    </lineage>
</organism>
<dbReference type="SUPFAM" id="SSF52121">
    <property type="entry name" value="Lumazine synthase"/>
    <property type="match status" value="1"/>
</dbReference>
<evidence type="ECO:0000313" key="10">
    <source>
        <dbReference type="Proteomes" id="UP001189429"/>
    </source>
</evidence>
<keyword evidence="4" id="KW-0686">Riboflavin biosynthesis</keyword>
<comment type="catalytic activity">
    <reaction evidence="6">
        <text>(2S)-2-hydroxy-3-oxobutyl phosphate + 5-amino-6-(D-ribitylamino)uracil = 6,7-dimethyl-8-(1-D-ribityl)lumazine + phosphate + 2 H2O + H(+)</text>
        <dbReference type="Rhea" id="RHEA:26152"/>
        <dbReference type="ChEBI" id="CHEBI:15377"/>
        <dbReference type="ChEBI" id="CHEBI:15378"/>
        <dbReference type="ChEBI" id="CHEBI:15934"/>
        <dbReference type="ChEBI" id="CHEBI:43474"/>
        <dbReference type="ChEBI" id="CHEBI:58201"/>
        <dbReference type="ChEBI" id="CHEBI:58830"/>
        <dbReference type="EC" id="2.5.1.78"/>
    </reaction>
</comment>